<organism evidence="1 2">
    <name type="scientific">Dysosmobacter segnis</name>
    <dbReference type="NCBI Taxonomy" id="2763042"/>
    <lineage>
        <taxon>Bacteria</taxon>
        <taxon>Bacillati</taxon>
        <taxon>Bacillota</taxon>
        <taxon>Clostridia</taxon>
        <taxon>Eubacteriales</taxon>
        <taxon>Oscillospiraceae</taxon>
        <taxon>Dysosmobacter</taxon>
    </lineage>
</organism>
<reference evidence="1" key="1">
    <citation type="submission" date="2020-08" db="EMBL/GenBank/DDBJ databases">
        <title>Genome public.</title>
        <authorList>
            <person name="Liu C."/>
            <person name="Sun Q."/>
        </authorList>
    </citation>
    <scope>NUCLEOTIDE SEQUENCE</scope>
    <source>
        <strain evidence="1">BX15</strain>
    </source>
</reference>
<keyword evidence="2" id="KW-1185">Reference proteome</keyword>
<dbReference type="InterPro" id="IPR055629">
    <property type="entry name" value="DUF7205"/>
</dbReference>
<comment type="caution">
    <text evidence="1">The sequence shown here is derived from an EMBL/GenBank/DDBJ whole genome shotgun (WGS) entry which is preliminary data.</text>
</comment>
<dbReference type="RefSeq" id="WP_187013774.1">
    <property type="nucleotide sequence ID" value="NZ_JACOQI010000002.1"/>
</dbReference>
<gene>
    <name evidence="1" type="ORF">H8Z83_03655</name>
</gene>
<evidence type="ECO:0000313" key="1">
    <source>
        <dbReference type="EMBL" id="MBC5769419.1"/>
    </source>
</evidence>
<protein>
    <submittedName>
        <fullName evidence="1">Uncharacterized protein</fullName>
    </submittedName>
</protein>
<dbReference type="AlphaFoldDB" id="A0A923MH83"/>
<accession>A0A923MH83</accession>
<evidence type="ECO:0000313" key="2">
    <source>
        <dbReference type="Proteomes" id="UP000620327"/>
    </source>
</evidence>
<dbReference type="EMBL" id="JACOQI010000002">
    <property type="protein sequence ID" value="MBC5769419.1"/>
    <property type="molecule type" value="Genomic_DNA"/>
</dbReference>
<proteinExistence type="predicted"/>
<dbReference type="Proteomes" id="UP000620327">
    <property type="component" value="Unassembled WGS sequence"/>
</dbReference>
<dbReference type="Pfam" id="PF23835">
    <property type="entry name" value="DUF7205"/>
    <property type="match status" value="1"/>
</dbReference>
<sequence length="71" mass="8147">MKHCDFFGRELVVGDRVAYIDSKYQELRNGEILKLNEKQATIRNLDDNGLFGDKMGYGRTCRGYGCIVKKV</sequence>
<name>A0A923MH83_9FIRM</name>